<feature type="chain" id="PRO_5036139708" evidence="1">
    <location>
        <begin position="19"/>
        <end position="67"/>
    </location>
</feature>
<proteinExistence type="predicted"/>
<evidence type="ECO:0000256" key="1">
    <source>
        <dbReference type="SAM" id="SignalP"/>
    </source>
</evidence>
<dbReference type="SMR" id="A0A5D2SWG6"/>
<dbReference type="EMBL" id="CM017659">
    <property type="protein sequence ID" value="TYI57182.1"/>
    <property type="molecule type" value="Genomic_DNA"/>
</dbReference>
<keyword evidence="1" id="KW-0732">Signal</keyword>
<evidence type="ECO:0000313" key="3">
    <source>
        <dbReference type="EMBL" id="TYI57182.1"/>
    </source>
</evidence>
<evidence type="ECO:0000313" key="2">
    <source>
        <dbReference type="EMBL" id="TYI57180.1"/>
    </source>
</evidence>
<keyword evidence="4" id="KW-1185">Reference proteome</keyword>
<dbReference type="EMBL" id="CM017659">
    <property type="protein sequence ID" value="TYI57180.1"/>
    <property type="molecule type" value="Genomic_DNA"/>
</dbReference>
<evidence type="ECO:0000313" key="4">
    <source>
        <dbReference type="Proteomes" id="UP000323597"/>
    </source>
</evidence>
<organism evidence="2 4">
    <name type="scientific">Gossypium mustelinum</name>
    <name type="common">Cotton</name>
    <name type="synonym">Gossypium caicoense</name>
    <dbReference type="NCBI Taxonomy" id="34275"/>
    <lineage>
        <taxon>Eukaryota</taxon>
        <taxon>Viridiplantae</taxon>
        <taxon>Streptophyta</taxon>
        <taxon>Embryophyta</taxon>
        <taxon>Tracheophyta</taxon>
        <taxon>Spermatophyta</taxon>
        <taxon>Magnoliopsida</taxon>
        <taxon>eudicotyledons</taxon>
        <taxon>Gunneridae</taxon>
        <taxon>Pentapetalae</taxon>
        <taxon>rosids</taxon>
        <taxon>malvids</taxon>
        <taxon>Malvales</taxon>
        <taxon>Malvaceae</taxon>
        <taxon>Malvoideae</taxon>
        <taxon>Gossypium</taxon>
    </lineage>
</organism>
<sequence length="67" mass="7670">MIQRKLASILVHAPLCTCILYPLCKRTHHPLEGFKSKENQIPISEWKFSAPTLCPYTSCPLTKLHHV</sequence>
<reference evidence="2 4" key="1">
    <citation type="submission" date="2019-07" db="EMBL/GenBank/DDBJ databases">
        <title>WGS assembly of Gossypium mustelinum.</title>
        <authorList>
            <person name="Chen Z.J."/>
            <person name="Sreedasyam A."/>
            <person name="Ando A."/>
            <person name="Song Q."/>
            <person name="De L."/>
            <person name="Hulse-Kemp A."/>
            <person name="Ding M."/>
            <person name="Ye W."/>
            <person name="Kirkbride R."/>
            <person name="Jenkins J."/>
            <person name="Plott C."/>
            <person name="Lovell J."/>
            <person name="Lin Y.-M."/>
            <person name="Vaughn R."/>
            <person name="Liu B."/>
            <person name="Li W."/>
            <person name="Simpson S."/>
            <person name="Scheffler B."/>
            <person name="Saski C."/>
            <person name="Grover C."/>
            <person name="Hu G."/>
            <person name="Conover J."/>
            <person name="Carlson J."/>
            <person name="Shu S."/>
            <person name="Boston L."/>
            <person name="Williams M."/>
            <person name="Peterson D."/>
            <person name="Mcgee K."/>
            <person name="Jones D."/>
            <person name="Wendel J."/>
            <person name="Stelly D."/>
            <person name="Grimwood J."/>
            <person name="Schmutz J."/>
        </authorList>
    </citation>
    <scope>NUCLEOTIDE SEQUENCE [LARGE SCALE GENOMIC DNA]</scope>
    <source>
        <strain evidence="2">1408120.09</strain>
    </source>
</reference>
<accession>A0A5D2SWG6</accession>
<feature type="signal peptide" evidence="1">
    <location>
        <begin position="1"/>
        <end position="18"/>
    </location>
</feature>
<name>A0A5D2SWG6_GOSMU</name>
<dbReference type="Proteomes" id="UP000323597">
    <property type="component" value="Chromosome D11"/>
</dbReference>
<protein>
    <submittedName>
        <fullName evidence="2">Uncharacterized protein</fullName>
    </submittedName>
</protein>
<dbReference type="AlphaFoldDB" id="A0A5D2SWG6"/>
<gene>
    <name evidence="2" type="ORF">E1A91_D11G262100v1</name>
    <name evidence="3" type="ORF">E1A91_D11G262300v1</name>
</gene>